<dbReference type="Proteomes" id="UP000494365">
    <property type="component" value="Unassembled WGS sequence"/>
</dbReference>
<dbReference type="InterPro" id="IPR008220">
    <property type="entry name" value="HAT_MetX-like"/>
</dbReference>
<dbReference type="Gene3D" id="3.40.50.1820">
    <property type="entry name" value="alpha/beta hydrolase"/>
    <property type="match status" value="1"/>
</dbReference>
<dbReference type="GO" id="GO:0016747">
    <property type="term" value="F:acyltransferase activity, transferring groups other than amino-acyl groups"/>
    <property type="evidence" value="ECO:0007669"/>
    <property type="project" value="InterPro"/>
</dbReference>
<accession>A0A6S7BFD7</accession>
<dbReference type="PANTHER" id="PTHR32268:SF15">
    <property type="entry name" value="HOMOSERINE ACETYLTRANSFERASE FAMILY PROTEIN (AFU_ORTHOLOGUE AFUA_1G15350)"/>
    <property type="match status" value="1"/>
</dbReference>
<protein>
    <submittedName>
        <fullName evidence="1">Uncharacterized protein</fullName>
    </submittedName>
</protein>
<dbReference type="AlphaFoldDB" id="A0A6S7BFD7"/>
<evidence type="ECO:0000313" key="2">
    <source>
        <dbReference type="Proteomes" id="UP000494365"/>
    </source>
</evidence>
<sequence>MRLMPFIYCGRAIALRRDRAATITSLTIQQMDDYFTFDAGNVVLQSGMNFRGAKLAYQTYGKLNEDKSNVILYMTSFAAHHYDIDWISVAVYNGRREPLTMSSICRRYSVLNLGRSAD</sequence>
<dbReference type="PANTHER" id="PTHR32268">
    <property type="entry name" value="HOMOSERINE O-ACETYLTRANSFERASE"/>
    <property type="match status" value="1"/>
</dbReference>
<name>A0A6S7BFD7_9BURK</name>
<proteinExistence type="predicted"/>
<dbReference type="EMBL" id="CADIKK010000024">
    <property type="protein sequence ID" value="CAB3798600.1"/>
    <property type="molecule type" value="Genomic_DNA"/>
</dbReference>
<keyword evidence="2" id="KW-1185">Reference proteome</keyword>
<dbReference type="SUPFAM" id="SSF53474">
    <property type="entry name" value="alpha/beta-Hydrolases"/>
    <property type="match status" value="1"/>
</dbReference>
<organism evidence="1 2">
    <name type="scientific">Paraburkholderia ultramafica</name>
    <dbReference type="NCBI Taxonomy" id="1544867"/>
    <lineage>
        <taxon>Bacteria</taxon>
        <taxon>Pseudomonadati</taxon>
        <taxon>Pseudomonadota</taxon>
        <taxon>Betaproteobacteria</taxon>
        <taxon>Burkholderiales</taxon>
        <taxon>Burkholderiaceae</taxon>
        <taxon>Paraburkholderia</taxon>
    </lineage>
</organism>
<dbReference type="InterPro" id="IPR029058">
    <property type="entry name" value="AB_hydrolase_fold"/>
</dbReference>
<evidence type="ECO:0000313" key="1">
    <source>
        <dbReference type="EMBL" id="CAB3798600.1"/>
    </source>
</evidence>
<reference evidence="1 2" key="1">
    <citation type="submission" date="2020-04" db="EMBL/GenBank/DDBJ databases">
        <authorList>
            <person name="De Canck E."/>
        </authorList>
    </citation>
    <scope>NUCLEOTIDE SEQUENCE [LARGE SCALE GENOMIC DNA]</scope>
    <source>
        <strain evidence="1 2">LMG 28614</strain>
    </source>
</reference>
<gene>
    <name evidence="1" type="ORF">LMG28614_04798</name>
</gene>